<sequence>MTVSIGVGVGDAVDVEKAVQAAVEQARAQLGGATAQAAYITATVDYEASRVHTAFREALAGVPLHGVTTSLGVLTAAGVRNEGHGAVAVMLVGGAPGTAFVAASTEADGRRAGEAAARELVREAGGRMPRMILFNASPGAEESMLEGIASVCPDVPCQGGSAADHAIAGQWSVFTHEGPVPTGVSLLGLFGEVRVGTALCTPYTPTGTMARATAAEGRTLLTLDGQPAAQVLGRWMEGAIDDQVRSGGNILAQTALRPIAVRRGVSQRDHYVTVHPAHVHADRGSVDVFARIEPRDEVCLMTGTAEGLVNEVAHLIDLALAQGNLTTRDVKGAALIFCAGCAGALGPRVDEGLRTFSRLLPGVPLLGLCTFGEQGYIPGLGNVHQDLSLSLTLFANGRP</sequence>
<dbReference type="AlphaFoldDB" id="A0A084STW1"/>
<dbReference type="Pfam" id="PF08495">
    <property type="entry name" value="FIST"/>
    <property type="match status" value="1"/>
</dbReference>
<name>A0A084STW1_9BACT</name>
<dbReference type="SMART" id="SM01204">
    <property type="entry name" value="FIST_C"/>
    <property type="match status" value="1"/>
</dbReference>
<evidence type="ECO:0000259" key="1">
    <source>
        <dbReference type="SMART" id="SM00897"/>
    </source>
</evidence>
<dbReference type="InterPro" id="IPR013702">
    <property type="entry name" value="FIST_domain_N"/>
</dbReference>
<protein>
    <recommendedName>
        <fullName evidence="5">Histidine kinase</fullName>
    </recommendedName>
</protein>
<evidence type="ECO:0000313" key="4">
    <source>
        <dbReference type="Proteomes" id="UP000028547"/>
    </source>
</evidence>
<dbReference type="EMBL" id="JPMI01000123">
    <property type="protein sequence ID" value="KFA91896.1"/>
    <property type="molecule type" value="Genomic_DNA"/>
</dbReference>
<dbReference type="RefSeq" id="WP_043396920.1">
    <property type="nucleotide sequence ID" value="NZ_JPMI01000123.1"/>
</dbReference>
<dbReference type="InterPro" id="IPR019494">
    <property type="entry name" value="FIST_C"/>
</dbReference>
<dbReference type="SMART" id="SM00897">
    <property type="entry name" value="FIST"/>
    <property type="match status" value="1"/>
</dbReference>
<accession>A0A084STW1</accession>
<gene>
    <name evidence="3" type="ORF">Q664_18865</name>
</gene>
<reference evidence="3 4" key="1">
    <citation type="submission" date="2014-07" db="EMBL/GenBank/DDBJ databases">
        <title>Draft Genome Sequence of Gephyronic Acid Producer, Cystobacter violaceus Strain Cb vi76.</title>
        <authorList>
            <person name="Stevens D.C."/>
            <person name="Young J."/>
            <person name="Carmichael R."/>
            <person name="Tan J."/>
            <person name="Taylor R.E."/>
        </authorList>
    </citation>
    <scope>NUCLEOTIDE SEQUENCE [LARGE SCALE GENOMIC DNA]</scope>
    <source>
        <strain evidence="3 4">Cb vi76</strain>
    </source>
</reference>
<proteinExistence type="predicted"/>
<organism evidence="3 4">
    <name type="scientific">Archangium violaceum Cb vi76</name>
    <dbReference type="NCBI Taxonomy" id="1406225"/>
    <lineage>
        <taxon>Bacteria</taxon>
        <taxon>Pseudomonadati</taxon>
        <taxon>Myxococcota</taxon>
        <taxon>Myxococcia</taxon>
        <taxon>Myxococcales</taxon>
        <taxon>Cystobacterineae</taxon>
        <taxon>Archangiaceae</taxon>
        <taxon>Archangium</taxon>
    </lineage>
</organism>
<dbReference type="PANTHER" id="PTHR40252:SF2">
    <property type="entry name" value="BLR0328 PROTEIN"/>
    <property type="match status" value="1"/>
</dbReference>
<dbReference type="PANTHER" id="PTHR40252">
    <property type="entry name" value="BLR0328 PROTEIN"/>
    <property type="match status" value="1"/>
</dbReference>
<dbReference type="Pfam" id="PF10442">
    <property type="entry name" value="FIST_C"/>
    <property type="match status" value="1"/>
</dbReference>
<feature type="domain" description="FIST C-domain" evidence="2">
    <location>
        <begin position="228"/>
        <end position="377"/>
    </location>
</feature>
<dbReference type="Proteomes" id="UP000028547">
    <property type="component" value="Unassembled WGS sequence"/>
</dbReference>
<evidence type="ECO:0000313" key="3">
    <source>
        <dbReference type="EMBL" id="KFA91896.1"/>
    </source>
</evidence>
<evidence type="ECO:0008006" key="5">
    <source>
        <dbReference type="Google" id="ProtNLM"/>
    </source>
</evidence>
<feature type="domain" description="FIST" evidence="1">
    <location>
        <begin position="34"/>
        <end position="227"/>
    </location>
</feature>
<comment type="caution">
    <text evidence="3">The sequence shown here is derived from an EMBL/GenBank/DDBJ whole genome shotgun (WGS) entry which is preliminary data.</text>
</comment>
<evidence type="ECO:0000259" key="2">
    <source>
        <dbReference type="SMART" id="SM01204"/>
    </source>
</evidence>